<keyword evidence="7" id="KW-0798">TonB box</keyword>
<keyword evidence="9" id="KW-0998">Cell outer membrane</keyword>
<evidence type="ECO:0000256" key="8">
    <source>
        <dbReference type="ARBA" id="ARBA00023136"/>
    </source>
</evidence>
<comment type="subcellular location">
    <subcellularLocation>
        <location evidence="1">Cell outer membrane</location>
        <topology evidence="1">Multi-pass membrane protein</topology>
    </subcellularLocation>
</comment>
<dbReference type="PANTHER" id="PTHR32552:SF81">
    <property type="entry name" value="TONB-DEPENDENT OUTER MEMBRANE RECEPTOR"/>
    <property type="match status" value="1"/>
</dbReference>
<evidence type="ECO:0000256" key="7">
    <source>
        <dbReference type="ARBA" id="ARBA00023077"/>
    </source>
</evidence>
<keyword evidence="2" id="KW-0813">Transport</keyword>
<keyword evidence="6" id="KW-0406">Ion transport</keyword>
<dbReference type="GO" id="GO:0009279">
    <property type="term" value="C:cell outer membrane"/>
    <property type="evidence" value="ECO:0007669"/>
    <property type="project" value="UniProtKB-SubCell"/>
</dbReference>
<evidence type="ECO:0000256" key="10">
    <source>
        <dbReference type="SAM" id="Phobius"/>
    </source>
</evidence>
<dbReference type="InterPro" id="IPR036942">
    <property type="entry name" value="Beta-barrel_TonB_sf"/>
</dbReference>
<dbReference type="AlphaFoldDB" id="A0A382DD66"/>
<dbReference type="EMBL" id="UINC01038707">
    <property type="protein sequence ID" value="SVB36099.1"/>
    <property type="molecule type" value="Genomic_DNA"/>
</dbReference>
<sequence length="606" mass="66725">FGYQSIIFGGKAMLTRFLYLTFIILFIIPASIPVFAAEERQLEEIIVTAERREAMVNDTPISITAFTSEAIEDFGIRNQEDLQALVPAAVIEPYDMAIRGVGRNFRNLGGDPGIATYQNGVYSEDFGIASTEGGLFDIDRIEFLRGPQGTLYGRNAIGGAVNFHNKLPTDEFYAEFRGLVGSYDLKEVYGVVSGPLVEDTLSARFVAMNRERDGYYDDLSGNPDPGDYGDENYAVSFRFTPNNNHEFNIRGNERSYHRMMGGADAAGILSLTQNGVEERDTTTYVFAYRAVDPNVPCPNLFTRTPAVATPGVLGGTGCAVTGQPTFNFINPTDGSTVIAQRASPGIDRAVSGTTNSPNLAFGADPSRQRMLGIGNLDSGDLKTDTNGNQEEFFDHQAIYLDWTWDISDKYGIKYIFGYTDYFYDRTSDVDLTSNTIMDDTFYVSQDSIYVSHELQFFWDPNEDFSLTAGIFDYYARIRQRGDFYDANCVDTSCGSRYANDDLTGALAIFPKMDLFTASVAQEQFLADGSLPTAIPGVAATTYCLPGAAIAAQDQLDMYCFGSWRGDTGDSVNYGPATIGTNLEYQTGTNRDSQAVFVQGVWQINEQ</sequence>
<evidence type="ECO:0000256" key="1">
    <source>
        <dbReference type="ARBA" id="ARBA00004571"/>
    </source>
</evidence>
<organism evidence="12">
    <name type="scientific">marine metagenome</name>
    <dbReference type="NCBI Taxonomy" id="408172"/>
    <lineage>
        <taxon>unclassified sequences</taxon>
        <taxon>metagenomes</taxon>
        <taxon>ecological metagenomes</taxon>
    </lineage>
</organism>
<protein>
    <recommendedName>
        <fullName evidence="11">TonB-dependent receptor plug domain-containing protein</fullName>
    </recommendedName>
</protein>
<dbReference type="Pfam" id="PF07715">
    <property type="entry name" value="Plug"/>
    <property type="match status" value="1"/>
</dbReference>
<feature type="non-terminal residue" evidence="12">
    <location>
        <position position="606"/>
    </location>
</feature>
<dbReference type="SUPFAM" id="SSF56935">
    <property type="entry name" value="Porins"/>
    <property type="match status" value="1"/>
</dbReference>
<evidence type="ECO:0000256" key="3">
    <source>
        <dbReference type="ARBA" id="ARBA00022496"/>
    </source>
</evidence>
<keyword evidence="10" id="KW-1133">Transmembrane helix</keyword>
<evidence type="ECO:0000256" key="2">
    <source>
        <dbReference type="ARBA" id="ARBA00022448"/>
    </source>
</evidence>
<evidence type="ECO:0000256" key="4">
    <source>
        <dbReference type="ARBA" id="ARBA00022692"/>
    </source>
</evidence>
<keyword evidence="5" id="KW-0408">Iron</keyword>
<dbReference type="PANTHER" id="PTHR32552">
    <property type="entry name" value="FERRICHROME IRON RECEPTOR-RELATED"/>
    <property type="match status" value="1"/>
</dbReference>
<feature type="non-terminal residue" evidence="12">
    <location>
        <position position="1"/>
    </location>
</feature>
<dbReference type="Gene3D" id="2.40.170.20">
    <property type="entry name" value="TonB-dependent receptor, beta-barrel domain"/>
    <property type="match status" value="1"/>
</dbReference>
<proteinExistence type="predicted"/>
<evidence type="ECO:0000256" key="5">
    <source>
        <dbReference type="ARBA" id="ARBA00023004"/>
    </source>
</evidence>
<feature type="transmembrane region" description="Helical" evidence="10">
    <location>
        <begin position="17"/>
        <end position="36"/>
    </location>
</feature>
<reference evidence="12" key="1">
    <citation type="submission" date="2018-05" db="EMBL/GenBank/DDBJ databases">
        <authorList>
            <person name="Lanie J.A."/>
            <person name="Ng W.-L."/>
            <person name="Kazmierczak K.M."/>
            <person name="Andrzejewski T.M."/>
            <person name="Davidsen T.M."/>
            <person name="Wayne K.J."/>
            <person name="Tettelin H."/>
            <person name="Glass J.I."/>
            <person name="Rusch D."/>
            <person name="Podicherti R."/>
            <person name="Tsui H.-C.T."/>
            <person name="Winkler M.E."/>
        </authorList>
    </citation>
    <scope>NUCLEOTIDE SEQUENCE</scope>
</reference>
<dbReference type="GO" id="GO:0006826">
    <property type="term" value="P:iron ion transport"/>
    <property type="evidence" value="ECO:0007669"/>
    <property type="project" value="UniProtKB-KW"/>
</dbReference>
<dbReference type="InterPro" id="IPR012910">
    <property type="entry name" value="Plug_dom"/>
</dbReference>
<evidence type="ECO:0000256" key="9">
    <source>
        <dbReference type="ARBA" id="ARBA00023237"/>
    </source>
</evidence>
<accession>A0A382DD66</accession>
<keyword evidence="3" id="KW-0410">Iron transport</keyword>
<evidence type="ECO:0000259" key="11">
    <source>
        <dbReference type="Pfam" id="PF07715"/>
    </source>
</evidence>
<dbReference type="InterPro" id="IPR039426">
    <property type="entry name" value="TonB-dep_rcpt-like"/>
</dbReference>
<gene>
    <name evidence="12" type="ORF">METZ01_LOCUS188953</name>
</gene>
<evidence type="ECO:0000313" key="12">
    <source>
        <dbReference type="EMBL" id="SVB36099.1"/>
    </source>
</evidence>
<keyword evidence="4 10" id="KW-0812">Transmembrane</keyword>
<name>A0A382DD66_9ZZZZ</name>
<keyword evidence="8 10" id="KW-0472">Membrane</keyword>
<evidence type="ECO:0000256" key="6">
    <source>
        <dbReference type="ARBA" id="ARBA00023065"/>
    </source>
</evidence>
<feature type="domain" description="TonB-dependent receptor plug" evidence="11">
    <location>
        <begin position="57"/>
        <end position="160"/>
    </location>
</feature>